<dbReference type="Gene3D" id="1.20.1260.10">
    <property type="match status" value="2"/>
</dbReference>
<protein>
    <recommendedName>
        <fullName evidence="3">DUF3231 family protein</fullName>
    </recommendedName>
</protein>
<keyword evidence="2" id="KW-1185">Reference proteome</keyword>
<organism evidence="1 2">
    <name type="scientific">Lentibacillus halodurans</name>
    <dbReference type="NCBI Taxonomy" id="237679"/>
    <lineage>
        <taxon>Bacteria</taxon>
        <taxon>Bacillati</taxon>
        <taxon>Bacillota</taxon>
        <taxon>Bacilli</taxon>
        <taxon>Bacillales</taxon>
        <taxon>Bacillaceae</taxon>
        <taxon>Lentibacillus</taxon>
    </lineage>
</organism>
<gene>
    <name evidence="1" type="ORF">SAMN04488072_11930</name>
</gene>
<evidence type="ECO:0008006" key="3">
    <source>
        <dbReference type="Google" id="ProtNLM"/>
    </source>
</evidence>
<evidence type="ECO:0000313" key="1">
    <source>
        <dbReference type="EMBL" id="SFB36199.1"/>
    </source>
</evidence>
<dbReference type="InterPro" id="IPR021617">
    <property type="entry name" value="DUF3231"/>
</dbReference>
<accession>A0A1I1ADX1</accession>
<dbReference type="RefSeq" id="WP_244535792.1">
    <property type="nucleotide sequence ID" value="NZ_FOJW01000019.1"/>
</dbReference>
<dbReference type="InterPro" id="IPR012347">
    <property type="entry name" value="Ferritin-like"/>
</dbReference>
<dbReference type="EMBL" id="FOJW01000019">
    <property type="protein sequence ID" value="SFB36199.1"/>
    <property type="molecule type" value="Genomic_DNA"/>
</dbReference>
<dbReference type="Proteomes" id="UP000198642">
    <property type="component" value="Unassembled WGS sequence"/>
</dbReference>
<dbReference type="AlphaFoldDB" id="A0A1I1ADX1"/>
<name>A0A1I1ADX1_9BACI</name>
<evidence type="ECO:0000313" key="2">
    <source>
        <dbReference type="Proteomes" id="UP000198642"/>
    </source>
</evidence>
<proteinExistence type="predicted"/>
<dbReference type="Pfam" id="PF11553">
    <property type="entry name" value="DUF3231"/>
    <property type="match status" value="2"/>
</dbReference>
<sequence>MESEKNVKLTSAEMGKLWITYVGNTMGKCVLTYYLKNVDDTDIKKVLETALKLDESLIQEIKTFFKKGDFPLPIGFTDDDVNSDAPRLFHDEFYLYYLQYLGKAGLSIYSAAIPLVTKKPIRDFFINAMNDTAKLLAEVNQVLNSKGYLQNSPLIPNPEGIDFVDNQSYLKGFFGDKRTLHGLEIAHLYGNINNDITSKALIIGFAQGARHEKVRKFLERGKGINHKHIEALSKKLSENSLPSPSLLDHLVTTSTTPPFSDKLMVSHKIDMFSMKVREYANGASFNGRKDIGALYARCLLDVSLYVEDGANLIIDHNWMEQPPEAPNRNQLAKEKD</sequence>
<reference evidence="1 2" key="1">
    <citation type="submission" date="2016-10" db="EMBL/GenBank/DDBJ databases">
        <authorList>
            <person name="de Groot N.N."/>
        </authorList>
    </citation>
    <scope>NUCLEOTIDE SEQUENCE [LARGE SCALE GENOMIC DNA]</scope>
    <source>
        <strain evidence="1 2">CGMCC 1.3702</strain>
    </source>
</reference>